<organism evidence="2 3">
    <name type="scientific">Pseudomonas antarctica</name>
    <dbReference type="NCBI Taxonomy" id="219572"/>
    <lineage>
        <taxon>Bacteria</taxon>
        <taxon>Pseudomonadati</taxon>
        <taxon>Pseudomonadota</taxon>
        <taxon>Gammaproteobacteria</taxon>
        <taxon>Pseudomonadales</taxon>
        <taxon>Pseudomonadaceae</taxon>
        <taxon>Pseudomonas</taxon>
    </lineage>
</organism>
<dbReference type="STRING" id="219572.A7J50_3951"/>
<dbReference type="Gene3D" id="2.30.140.50">
    <property type="entry name" value="Protein of unknown function DUF2790"/>
    <property type="match status" value="1"/>
</dbReference>
<evidence type="ECO:0008006" key="4">
    <source>
        <dbReference type="Google" id="ProtNLM"/>
    </source>
</evidence>
<name>A0A172Z568_9PSED</name>
<dbReference type="EMBL" id="CP015600">
    <property type="protein sequence ID" value="ANF87316.1"/>
    <property type="molecule type" value="Genomic_DNA"/>
</dbReference>
<keyword evidence="1" id="KW-0732">Signal</keyword>
<dbReference type="KEGG" id="panr:A7J50_3951"/>
<evidence type="ECO:0000256" key="1">
    <source>
        <dbReference type="SAM" id="SignalP"/>
    </source>
</evidence>
<proteinExistence type="predicted"/>
<sequence precursor="true">MKALLVLILGVFCGAAMAEEPLPVEQYSYAQHLDIARVISTSEVPDVCAVVPVRMTYEDSKGQQHILEYHVMGNGCSNG</sequence>
<accession>A0A172Z568</accession>
<gene>
    <name evidence="2" type="ORF">A7J50_3951</name>
</gene>
<dbReference type="AlphaFoldDB" id="A0A172Z568"/>
<dbReference type="InterPro" id="IPR021245">
    <property type="entry name" value="DUF2790"/>
</dbReference>
<evidence type="ECO:0000313" key="2">
    <source>
        <dbReference type="EMBL" id="ANF87316.1"/>
    </source>
</evidence>
<dbReference type="PATRIC" id="fig|219572.3.peg.4064"/>
<feature type="signal peptide" evidence="1">
    <location>
        <begin position="1"/>
        <end position="18"/>
    </location>
</feature>
<feature type="chain" id="PRO_5008005497" description="DUF2790 domain-containing protein" evidence="1">
    <location>
        <begin position="19"/>
        <end position="79"/>
    </location>
</feature>
<protein>
    <recommendedName>
        <fullName evidence="4">DUF2790 domain-containing protein</fullName>
    </recommendedName>
</protein>
<evidence type="ECO:0000313" key="3">
    <source>
        <dbReference type="Proteomes" id="UP000077829"/>
    </source>
</evidence>
<dbReference type="Proteomes" id="UP000077829">
    <property type="component" value="Chromosome"/>
</dbReference>
<dbReference type="RefSeq" id="WP_064453322.1">
    <property type="nucleotide sequence ID" value="NZ_CP015600.1"/>
</dbReference>
<dbReference type="Pfam" id="PF10976">
    <property type="entry name" value="DUF2790"/>
    <property type="match status" value="1"/>
</dbReference>
<reference evidence="2 3" key="1">
    <citation type="submission" date="2016-05" db="EMBL/GenBank/DDBJ databases">
        <title>Complete genome sequence of Pseudomonas antarctica PAMC 27494.</title>
        <authorList>
            <person name="Lee J."/>
        </authorList>
    </citation>
    <scope>NUCLEOTIDE SEQUENCE [LARGE SCALE GENOMIC DNA]</scope>
    <source>
        <strain evidence="2 3">PAMC 27494</strain>
    </source>
</reference>